<dbReference type="AlphaFoldDB" id="A0A914QL25"/>
<name>A0A914QL25_9BILA</name>
<evidence type="ECO:0000313" key="2">
    <source>
        <dbReference type="Proteomes" id="UP000887578"/>
    </source>
</evidence>
<reference evidence="3" key="1">
    <citation type="submission" date="2022-11" db="UniProtKB">
        <authorList>
            <consortium name="WormBaseParasite"/>
        </authorList>
    </citation>
    <scope>IDENTIFICATION</scope>
</reference>
<organism evidence="2 3">
    <name type="scientific">Panagrolaimus davidi</name>
    <dbReference type="NCBI Taxonomy" id="227884"/>
    <lineage>
        <taxon>Eukaryota</taxon>
        <taxon>Metazoa</taxon>
        <taxon>Ecdysozoa</taxon>
        <taxon>Nematoda</taxon>
        <taxon>Chromadorea</taxon>
        <taxon>Rhabditida</taxon>
        <taxon>Tylenchina</taxon>
        <taxon>Panagrolaimomorpha</taxon>
        <taxon>Panagrolaimoidea</taxon>
        <taxon>Panagrolaimidae</taxon>
        <taxon>Panagrolaimus</taxon>
    </lineage>
</organism>
<dbReference type="WBParaSite" id="PDA_v2.g28045.t1">
    <property type="protein sequence ID" value="PDA_v2.g28045.t1"/>
    <property type="gene ID" value="PDA_v2.g28045"/>
</dbReference>
<feature type="compositionally biased region" description="Basic and acidic residues" evidence="1">
    <location>
        <begin position="130"/>
        <end position="144"/>
    </location>
</feature>
<evidence type="ECO:0000313" key="3">
    <source>
        <dbReference type="WBParaSite" id="PDA_v2.g28045.t1"/>
    </source>
</evidence>
<proteinExistence type="predicted"/>
<dbReference type="Proteomes" id="UP000887578">
    <property type="component" value="Unplaced"/>
</dbReference>
<keyword evidence="2" id="KW-1185">Reference proteome</keyword>
<accession>A0A914QL25</accession>
<sequence length="144" mass="16883">MGGYAYSALLFGITWEKFTEFIDDQERDQLLGQKLKTYISTLSAHQQRKIDRRMIDFVKGELEKEDCKKDKKKGQNVDTNWIQTHNLQSAFLAGGRIESNEDEQNWLKEGVEEIIKAIDLEEPQNESQIMEEKEEKNEPKIIME</sequence>
<evidence type="ECO:0000256" key="1">
    <source>
        <dbReference type="SAM" id="MobiDB-lite"/>
    </source>
</evidence>
<protein>
    <submittedName>
        <fullName evidence="3">Uncharacterized protein</fullName>
    </submittedName>
</protein>
<feature type="region of interest" description="Disordered" evidence="1">
    <location>
        <begin position="124"/>
        <end position="144"/>
    </location>
</feature>